<dbReference type="PRINTS" id="PR00313">
    <property type="entry name" value="CABNDNGRPT"/>
</dbReference>
<comment type="caution">
    <text evidence="3">The sequence shown here is derived from an EMBL/GenBank/DDBJ whole genome shotgun (WGS) entry which is preliminary data.</text>
</comment>
<dbReference type="AlphaFoldDB" id="A0A7W6DK25"/>
<organism evidence="3 4">
    <name type="scientific">Sphingobium fontiphilum</name>
    <dbReference type="NCBI Taxonomy" id="944425"/>
    <lineage>
        <taxon>Bacteria</taxon>
        <taxon>Pseudomonadati</taxon>
        <taxon>Pseudomonadota</taxon>
        <taxon>Alphaproteobacteria</taxon>
        <taxon>Sphingomonadales</taxon>
        <taxon>Sphingomonadaceae</taxon>
        <taxon>Sphingobium</taxon>
    </lineage>
</organism>
<dbReference type="Pfam" id="PF00353">
    <property type="entry name" value="HemolysinCabind"/>
    <property type="match status" value="4"/>
</dbReference>
<dbReference type="PANTHER" id="PTHR38340">
    <property type="entry name" value="S-LAYER PROTEIN"/>
    <property type="match status" value="1"/>
</dbReference>
<protein>
    <submittedName>
        <fullName evidence="3">Ca2+-binding RTX toxin-like protein</fullName>
    </submittedName>
</protein>
<evidence type="ECO:0000256" key="2">
    <source>
        <dbReference type="ARBA" id="ARBA00022525"/>
    </source>
</evidence>
<dbReference type="GO" id="GO:0005509">
    <property type="term" value="F:calcium ion binding"/>
    <property type="evidence" value="ECO:0007669"/>
    <property type="project" value="InterPro"/>
</dbReference>
<keyword evidence="4" id="KW-1185">Reference proteome</keyword>
<reference evidence="3 4" key="1">
    <citation type="submission" date="2020-08" db="EMBL/GenBank/DDBJ databases">
        <title>Genomic Encyclopedia of Type Strains, Phase IV (KMG-IV): sequencing the most valuable type-strain genomes for metagenomic binning, comparative biology and taxonomic classification.</title>
        <authorList>
            <person name="Goeker M."/>
        </authorList>
    </citation>
    <scope>NUCLEOTIDE SEQUENCE [LARGE SCALE GENOMIC DNA]</scope>
    <source>
        <strain evidence="3 4">DSM 29348</strain>
    </source>
</reference>
<comment type="subcellular location">
    <subcellularLocation>
        <location evidence="1">Secreted</location>
    </subcellularLocation>
</comment>
<dbReference type="SUPFAM" id="SSF51120">
    <property type="entry name" value="beta-Roll"/>
    <property type="match status" value="3"/>
</dbReference>
<evidence type="ECO:0000256" key="1">
    <source>
        <dbReference type="ARBA" id="ARBA00004613"/>
    </source>
</evidence>
<dbReference type="InterPro" id="IPR001343">
    <property type="entry name" value="Hemolysn_Ca-bd"/>
</dbReference>
<dbReference type="GO" id="GO:0005576">
    <property type="term" value="C:extracellular region"/>
    <property type="evidence" value="ECO:0007669"/>
    <property type="project" value="UniProtKB-SubCell"/>
</dbReference>
<dbReference type="RefSeq" id="WP_183955165.1">
    <property type="nucleotide sequence ID" value="NZ_JACIEB010000003.1"/>
</dbReference>
<gene>
    <name evidence="3" type="ORF">GGR44_001769</name>
</gene>
<name>A0A7W6DK25_9SPHN</name>
<dbReference type="Proteomes" id="UP000552757">
    <property type="component" value="Unassembled WGS sequence"/>
</dbReference>
<dbReference type="InterPro" id="IPR018511">
    <property type="entry name" value="Hemolysin-typ_Ca-bd_CS"/>
</dbReference>
<dbReference type="InterPro" id="IPR050557">
    <property type="entry name" value="RTX_toxin/Mannuronan_C5-epim"/>
</dbReference>
<sequence>MSRIFTGTVITSADNDHAIDNASDAIFIARSAMIGATGTDAYAIHSPSSGMRLTVAGQVYSETGAIYSGSSTARIWVTPDGIVSSRFYAMQINGSADISNAGYVSGYDTIWVSTASQFDTFNLSNTGTIEGYSFALSSSAASNINNSGSIFGFYGISLSSYADTIYNNGLIYGPIYLNSGNDSVDTRLGIVNGRINGGNGDDVIHGSLTNRNVLGGDNGEDLLVGGDADDILIGGTGADEMIGGGGIDAASYDMASSPVVVDLLSPWLSTGDAIGDSYDSIENLIGSIYGDTLFGDNSANVLNGGNGQDTLNGRGGDDRIYGGAGNDVMIGGDGADIYYVTDAGDTVIELQGAVAGTDTVRSSVSFNIGAQFIELLILTGGDAINGTGNSQANTMAGNSAANVLDGRAGSDRLTGGFGSDSFMMTTALSATNVDTITDFQVGFDKIGVDRSFFTQVGAAGALDPNAFGAFGAADASDRILYDSATGTLYYDSDGSGAAAAVAFALVTPGLAMSASDFFVVL</sequence>
<keyword evidence="2" id="KW-0964">Secreted</keyword>
<dbReference type="PROSITE" id="PS00330">
    <property type="entry name" value="HEMOLYSIN_CALCIUM"/>
    <property type="match status" value="1"/>
</dbReference>
<proteinExistence type="predicted"/>
<evidence type="ECO:0000313" key="4">
    <source>
        <dbReference type="Proteomes" id="UP000552757"/>
    </source>
</evidence>
<dbReference type="InterPro" id="IPR011049">
    <property type="entry name" value="Serralysin-like_metalloprot_C"/>
</dbReference>
<accession>A0A7W6DK25</accession>
<evidence type="ECO:0000313" key="3">
    <source>
        <dbReference type="EMBL" id="MBB3982110.1"/>
    </source>
</evidence>
<dbReference type="PANTHER" id="PTHR38340:SF1">
    <property type="entry name" value="S-LAYER PROTEIN"/>
    <property type="match status" value="1"/>
</dbReference>
<dbReference type="Gene3D" id="2.150.10.10">
    <property type="entry name" value="Serralysin-like metalloprotease, C-terminal"/>
    <property type="match status" value="3"/>
</dbReference>
<dbReference type="EMBL" id="JACIEB010000003">
    <property type="protein sequence ID" value="MBB3982110.1"/>
    <property type="molecule type" value="Genomic_DNA"/>
</dbReference>